<gene>
    <name evidence="3" type="ORF">BaOVIS_002220</name>
</gene>
<evidence type="ECO:0000313" key="3">
    <source>
        <dbReference type="EMBL" id="GFE52818.1"/>
    </source>
</evidence>
<reference evidence="3" key="1">
    <citation type="submission" date="2019-12" db="EMBL/GenBank/DDBJ databases">
        <title>Genome sequence of Babesia ovis.</title>
        <authorList>
            <person name="Yamagishi J."/>
            <person name="Sevinc F."/>
            <person name="Xuan X."/>
        </authorList>
    </citation>
    <scope>NUCLEOTIDE SEQUENCE</scope>
    <source>
        <strain evidence="3">Selcuk</strain>
    </source>
</reference>
<feature type="compositionally biased region" description="Basic and acidic residues" evidence="1">
    <location>
        <begin position="313"/>
        <end position="324"/>
    </location>
</feature>
<dbReference type="AlphaFoldDB" id="A0A9W5T9T8"/>
<feature type="transmembrane region" description="Helical" evidence="2">
    <location>
        <begin position="12"/>
        <end position="36"/>
    </location>
</feature>
<accession>A0A9W5T9T8</accession>
<sequence length="335" mass="35849">MDSGRTRRRQTKFWMIIGASFCLVAVLIAIIVTLALTSSEPSETKTYQLTVFNENGDKKVLKVKPEDFYKSLEANLEFMATPECLKDDLMRDRFGQIFVQLLDIAKSDGNSWTAQFVDQGMNDGDLAEDKSWMVDRFARLLIQTRAKPSDELPRPKVDVKTPTAVNKTPASPGNVGTSATEQNTAPSEIASVTPAAPASPPATIKLVQTPGPERQVAARCTATDKSAGVVRPVTTNPAAIENPLPIVCPNEPAAADSAAASEEPSIKAGKTLTPAPRLQVDADATDANGMPSATDENGSESLRGAAKPDTQVEPEKQTTQKAEDESSSTSSLEFV</sequence>
<evidence type="ECO:0000256" key="2">
    <source>
        <dbReference type="SAM" id="Phobius"/>
    </source>
</evidence>
<keyword evidence="4" id="KW-1185">Reference proteome</keyword>
<name>A0A9W5T9T8_BABOV</name>
<keyword evidence="2" id="KW-0812">Transmembrane</keyword>
<feature type="compositionally biased region" description="Low complexity" evidence="1">
    <location>
        <begin position="251"/>
        <end position="263"/>
    </location>
</feature>
<keyword evidence="2" id="KW-1133">Transmembrane helix</keyword>
<feature type="region of interest" description="Disordered" evidence="1">
    <location>
        <begin position="251"/>
        <end position="335"/>
    </location>
</feature>
<feature type="compositionally biased region" description="Basic and acidic residues" evidence="1">
    <location>
        <begin position="149"/>
        <end position="159"/>
    </location>
</feature>
<proteinExistence type="predicted"/>
<feature type="compositionally biased region" description="Polar residues" evidence="1">
    <location>
        <begin position="163"/>
        <end position="186"/>
    </location>
</feature>
<evidence type="ECO:0000256" key="1">
    <source>
        <dbReference type="SAM" id="MobiDB-lite"/>
    </source>
</evidence>
<organism evidence="3 4">
    <name type="scientific">Babesia ovis</name>
    <dbReference type="NCBI Taxonomy" id="5869"/>
    <lineage>
        <taxon>Eukaryota</taxon>
        <taxon>Sar</taxon>
        <taxon>Alveolata</taxon>
        <taxon>Apicomplexa</taxon>
        <taxon>Aconoidasida</taxon>
        <taxon>Piroplasmida</taxon>
        <taxon>Babesiidae</taxon>
        <taxon>Babesia</taxon>
    </lineage>
</organism>
<protein>
    <submittedName>
        <fullName evidence="3">Uncharacterized protein</fullName>
    </submittedName>
</protein>
<dbReference type="EMBL" id="BLIY01000003">
    <property type="protein sequence ID" value="GFE52818.1"/>
    <property type="molecule type" value="Genomic_DNA"/>
</dbReference>
<comment type="caution">
    <text evidence="3">The sequence shown here is derived from an EMBL/GenBank/DDBJ whole genome shotgun (WGS) entry which is preliminary data.</text>
</comment>
<dbReference type="Proteomes" id="UP001057455">
    <property type="component" value="Unassembled WGS sequence"/>
</dbReference>
<keyword evidence="2" id="KW-0472">Membrane</keyword>
<dbReference type="OrthoDB" id="10631032at2759"/>
<evidence type="ECO:0000313" key="4">
    <source>
        <dbReference type="Proteomes" id="UP001057455"/>
    </source>
</evidence>
<feature type="region of interest" description="Disordered" evidence="1">
    <location>
        <begin position="149"/>
        <end position="186"/>
    </location>
</feature>